<reference evidence="1 2" key="1">
    <citation type="submission" date="2021-03" db="EMBL/GenBank/DDBJ databases">
        <title>Genomic Encyclopedia of Type Strains, Phase IV (KMG-IV): sequencing the most valuable type-strain genomes for metagenomic binning, comparative biology and taxonomic classification.</title>
        <authorList>
            <person name="Goeker M."/>
        </authorList>
    </citation>
    <scope>NUCLEOTIDE SEQUENCE [LARGE SCALE GENOMIC DNA]</scope>
    <source>
        <strain evidence="1 2">DSM 25609</strain>
    </source>
</reference>
<evidence type="ECO:0000313" key="1">
    <source>
        <dbReference type="EMBL" id="MBP1970197.1"/>
    </source>
</evidence>
<comment type="caution">
    <text evidence="1">The sequence shown here is derived from an EMBL/GenBank/DDBJ whole genome shotgun (WGS) entry which is preliminary data.</text>
</comment>
<evidence type="ECO:0008006" key="3">
    <source>
        <dbReference type="Google" id="ProtNLM"/>
    </source>
</evidence>
<evidence type="ECO:0000313" key="2">
    <source>
        <dbReference type="Proteomes" id="UP001519345"/>
    </source>
</evidence>
<dbReference type="EMBL" id="JAGGKX010000011">
    <property type="protein sequence ID" value="MBP1970197.1"/>
    <property type="molecule type" value="Genomic_DNA"/>
</dbReference>
<proteinExistence type="predicted"/>
<organism evidence="1 2">
    <name type="scientific">Virgibacillus natechei</name>
    <dbReference type="NCBI Taxonomy" id="1216297"/>
    <lineage>
        <taxon>Bacteria</taxon>
        <taxon>Bacillati</taxon>
        <taxon>Bacillota</taxon>
        <taxon>Bacilli</taxon>
        <taxon>Bacillales</taxon>
        <taxon>Bacillaceae</taxon>
        <taxon>Virgibacillus</taxon>
    </lineage>
</organism>
<sequence length="94" mass="11031">MYLLAEQPYFKVEREVNSLEQVDIEQERTIYLYDEKIVTKHREFLIHEVLDISYHSIGGDGGGILYVHTNKGVFPYTVKSSPHEFVEAYKTHIK</sequence>
<gene>
    <name evidence="1" type="ORF">J2Z83_002315</name>
</gene>
<dbReference type="RefSeq" id="WP_209463340.1">
    <property type="nucleotide sequence ID" value="NZ_CP110224.1"/>
</dbReference>
<protein>
    <recommendedName>
        <fullName evidence="3">Bacterial Pleckstrin homology domain-containing protein</fullName>
    </recommendedName>
</protein>
<name>A0ABS4IGY0_9BACI</name>
<dbReference type="Proteomes" id="UP001519345">
    <property type="component" value="Unassembled WGS sequence"/>
</dbReference>
<accession>A0ABS4IGY0</accession>
<keyword evidence="2" id="KW-1185">Reference proteome</keyword>